<dbReference type="EMBL" id="JBGBPQ010000016">
    <property type="protein sequence ID" value="KAL1508627.1"/>
    <property type="molecule type" value="Genomic_DNA"/>
</dbReference>
<feature type="transmembrane region" description="Helical" evidence="2">
    <location>
        <begin position="253"/>
        <end position="280"/>
    </location>
</feature>
<dbReference type="Gene3D" id="3.40.390.10">
    <property type="entry name" value="Collagenase (Catalytic Domain)"/>
    <property type="match status" value="1"/>
</dbReference>
<dbReference type="Proteomes" id="UP001515480">
    <property type="component" value="Unassembled WGS sequence"/>
</dbReference>
<organism evidence="3 4">
    <name type="scientific">Prymnesium parvum</name>
    <name type="common">Toxic golden alga</name>
    <dbReference type="NCBI Taxonomy" id="97485"/>
    <lineage>
        <taxon>Eukaryota</taxon>
        <taxon>Haptista</taxon>
        <taxon>Haptophyta</taxon>
        <taxon>Prymnesiophyceae</taxon>
        <taxon>Prymnesiales</taxon>
        <taxon>Prymnesiaceae</taxon>
        <taxon>Prymnesium</taxon>
    </lineage>
</organism>
<feature type="region of interest" description="Disordered" evidence="1">
    <location>
        <begin position="590"/>
        <end position="666"/>
    </location>
</feature>
<evidence type="ECO:0008006" key="5">
    <source>
        <dbReference type="Google" id="ProtNLM"/>
    </source>
</evidence>
<proteinExistence type="predicted"/>
<dbReference type="InterPro" id="IPR024079">
    <property type="entry name" value="MetalloPept_cat_dom_sf"/>
</dbReference>
<accession>A0AB34IXC0</accession>
<dbReference type="SUPFAM" id="SSF55486">
    <property type="entry name" value="Metalloproteases ('zincins'), catalytic domain"/>
    <property type="match status" value="1"/>
</dbReference>
<sequence>MQTTHSAADCADHWLPAPMALALLAPAPAWTTISQSTYGATLAGLREMQHHNRSYPIHQTLGFLWTLPEDANDLRGLGGGIAYAWDPELCSALIPKFREDIIFFNLVACEDLRAALSRSMASWAAQHEFINFVDVTEECAKLQGDAMDDSCPLVELWITRKPASQATNADVAASALPITRRVPDSTNSKFRYTNGLSPYYINSNGDKVDTSVFETYRGKIEFGIDGLCWYLDATFCSYFHQMKAFADAQTIRFVLQLIIFVLWGTAGILIVYQIASAVRIQCDRHESKSCRTRCRKSLEELASWSLLGTALRVVLIVSPSLFYVNIFLPCWECYDFEASALHEVGHILGLGHPDRANEEQAAVCSSCGCCGPADVEHNLYSVASSAANVSDACVHTFDYVFQGLPPGTPSDDLVQGVRQAIMISFTQFNSQPCLAPDDLEALNTLYPTCGPVISDFPSCYPVRHNIGWVRVMIYVLLPGLAAMIFMLCIGSYFQKEAAHRLNSARNLLHKKSIFVRQAHEEGELHRMRAEQALATLQAHRETEEARVEMEVQERMIRLSMCDSFSGAEVATMEPSASGAGVVLHQHAAPLAAPSDSPAPPPVEQRNPLMESCSSSLSSHSLRPPRGYAQEPSQAAPRPAPPPYYNPERNSEESGWLARLGLSSKRV</sequence>
<feature type="transmembrane region" description="Helical" evidence="2">
    <location>
        <begin position="471"/>
        <end position="493"/>
    </location>
</feature>
<evidence type="ECO:0000313" key="3">
    <source>
        <dbReference type="EMBL" id="KAL1508627.1"/>
    </source>
</evidence>
<keyword evidence="4" id="KW-1185">Reference proteome</keyword>
<feature type="transmembrane region" description="Helical" evidence="2">
    <location>
        <begin position="301"/>
        <end position="324"/>
    </location>
</feature>
<dbReference type="GO" id="GO:0008237">
    <property type="term" value="F:metallopeptidase activity"/>
    <property type="evidence" value="ECO:0007669"/>
    <property type="project" value="InterPro"/>
</dbReference>
<protein>
    <recommendedName>
        <fullName evidence="5">Metalloendopeptidase</fullName>
    </recommendedName>
</protein>
<evidence type="ECO:0000256" key="1">
    <source>
        <dbReference type="SAM" id="MobiDB-lite"/>
    </source>
</evidence>
<dbReference type="AlphaFoldDB" id="A0AB34IXC0"/>
<evidence type="ECO:0000256" key="2">
    <source>
        <dbReference type="SAM" id="Phobius"/>
    </source>
</evidence>
<feature type="compositionally biased region" description="Low complexity" evidence="1">
    <location>
        <begin position="611"/>
        <end position="621"/>
    </location>
</feature>
<keyword evidence="2" id="KW-0472">Membrane</keyword>
<gene>
    <name evidence="3" type="ORF">AB1Y20_004723</name>
</gene>
<evidence type="ECO:0000313" key="4">
    <source>
        <dbReference type="Proteomes" id="UP001515480"/>
    </source>
</evidence>
<name>A0AB34IXC0_PRYPA</name>
<keyword evidence="2" id="KW-0812">Transmembrane</keyword>
<reference evidence="3 4" key="1">
    <citation type="journal article" date="2024" name="Science">
        <title>Giant polyketide synthase enzymes in the biosynthesis of giant marine polyether toxins.</title>
        <authorList>
            <person name="Fallon T.R."/>
            <person name="Shende V.V."/>
            <person name="Wierzbicki I.H."/>
            <person name="Pendleton A.L."/>
            <person name="Watervoot N.F."/>
            <person name="Auber R.P."/>
            <person name="Gonzalez D.J."/>
            <person name="Wisecaver J.H."/>
            <person name="Moore B.S."/>
        </authorList>
    </citation>
    <scope>NUCLEOTIDE SEQUENCE [LARGE SCALE GENOMIC DNA]</scope>
    <source>
        <strain evidence="3 4">12B1</strain>
    </source>
</reference>
<comment type="caution">
    <text evidence="3">The sequence shown here is derived from an EMBL/GenBank/DDBJ whole genome shotgun (WGS) entry which is preliminary data.</text>
</comment>
<keyword evidence="2" id="KW-1133">Transmembrane helix</keyword>